<reference evidence="1" key="1">
    <citation type="submission" date="2020-05" db="EMBL/GenBank/DDBJ databases">
        <authorList>
            <person name="Chiriac C."/>
            <person name="Salcher M."/>
            <person name="Ghai R."/>
            <person name="Kavagutti S V."/>
        </authorList>
    </citation>
    <scope>NUCLEOTIDE SEQUENCE</scope>
</reference>
<name>A0A6J6F2P6_9ZZZZ</name>
<sequence>MAGQRSEITDDDTHEWISFDLDRETYTFDVTWLTSNWKCIYGDGCLGIEEEAAPEKMFGCCSHGAHFADKEDRKRVAEVFPRLRDDEWQFKAVAAELGGPIHKDHGEWVTRRHEGACIFLNRPGFEGGAGCAFHTAAQSRGENFIDWKPEVCWQVPVRLDFHIDDNEWETNILREWKRRDWGEGGDDFHWWCTEDPRAFVGEVPVYVSSKDEIVALVGQGAYDHVVELIERRGTEVFLPHPSMKRTAASDD</sequence>
<protein>
    <submittedName>
        <fullName evidence="1">Unannotated protein</fullName>
    </submittedName>
</protein>
<organism evidence="1">
    <name type="scientific">freshwater metagenome</name>
    <dbReference type="NCBI Taxonomy" id="449393"/>
    <lineage>
        <taxon>unclassified sequences</taxon>
        <taxon>metagenomes</taxon>
        <taxon>ecological metagenomes</taxon>
    </lineage>
</organism>
<dbReference type="EMBL" id="CAEZTY010000016">
    <property type="protein sequence ID" value="CAB4581214.1"/>
    <property type="molecule type" value="Genomic_DNA"/>
</dbReference>
<gene>
    <name evidence="1" type="ORF">UFOPK1762_00635</name>
</gene>
<accession>A0A6J6F2P6</accession>
<evidence type="ECO:0000313" key="1">
    <source>
        <dbReference type="EMBL" id="CAB4581214.1"/>
    </source>
</evidence>
<dbReference type="AlphaFoldDB" id="A0A6J6F2P6"/>
<proteinExistence type="predicted"/>
<dbReference type="Pfam" id="PF11307">
    <property type="entry name" value="DUF3109"/>
    <property type="match status" value="1"/>
</dbReference>
<dbReference type="InterPro" id="IPR021458">
    <property type="entry name" value="Rv0495c"/>
</dbReference>